<dbReference type="Proteomes" id="UP000647017">
    <property type="component" value="Unassembled WGS sequence"/>
</dbReference>
<organism evidence="1 2">
    <name type="scientific">Micromonospora andamanensis</name>
    <dbReference type="NCBI Taxonomy" id="1287068"/>
    <lineage>
        <taxon>Bacteria</taxon>
        <taxon>Bacillati</taxon>
        <taxon>Actinomycetota</taxon>
        <taxon>Actinomycetes</taxon>
        <taxon>Micromonosporales</taxon>
        <taxon>Micromonosporaceae</taxon>
        <taxon>Micromonospora</taxon>
    </lineage>
</organism>
<keyword evidence="2" id="KW-1185">Reference proteome</keyword>
<proteinExistence type="predicted"/>
<dbReference type="Gene3D" id="3.40.109.10">
    <property type="entry name" value="NADH Oxidase"/>
    <property type="match status" value="1"/>
</dbReference>
<dbReference type="EMBL" id="BOOZ01000043">
    <property type="protein sequence ID" value="GIJ12065.1"/>
    <property type="molecule type" value="Genomic_DNA"/>
</dbReference>
<evidence type="ECO:0000313" key="2">
    <source>
        <dbReference type="Proteomes" id="UP000647017"/>
    </source>
</evidence>
<evidence type="ECO:0000313" key="1">
    <source>
        <dbReference type="EMBL" id="GIJ12065.1"/>
    </source>
</evidence>
<dbReference type="InterPro" id="IPR000415">
    <property type="entry name" value="Nitroreductase-like"/>
</dbReference>
<comment type="caution">
    <text evidence="1">The sequence shown here is derived from an EMBL/GenBank/DDBJ whole genome shotgun (WGS) entry which is preliminary data.</text>
</comment>
<sequence length="651" mass="68471">MEGLGLRPHAAGIDVVGGPATLRLKRPTRQAEILGVVDLIRSGHSLDEAAVILGQPVEAIDAWVAPLVRTGVLTHAAPTNTGASRQMVRYLERTLGVQAAATALHRLAEATVCLHGDAGFRRAMAALLKDCGVTTLDDLPPDVSGRVLLVRGGPTPPDDGVGSVVPTLFVTPTSNGMLVGPLCNVPGGRCSHCCRPCRAGDIESSAGVSDAASFEVGLAVAAGEVVRWLAGMGYCRTSGGAIEVRGGGTDQTFKAIFRDPTCTQCGIPDGLPADAVGAYQTLQTVDVPVKENWSPPLRAVQASSANSTINVYSVPSLTLRIPERTGAFGVVTDVFAPLSVARSGWLSVAGADLLNVFLCHRDDSGAYAAYLLDRRRGMVRPIPTATLPQRFPLPDGRLTVIVAATLNRAEMIFGSRAFLTVHQDTGYALGTLRSALAGHGFSVRSRLERSLPGDVMHAFGLDPGRDRVTAVVDVPLRPDLPVPRPSRRARRTRRAVDLADLAAMLATGTGDGGEVLVRWRGTGGIDAECYRWSDGRLDAARLAGTEVDDALRERGLDLDALVVFTTDIGRTLAEQGRAGIDTCVMAQARAAQELHRTARERGFDAMVFADLPSTALVPDGRGWRSAYRSFAAVGIAAPGSLGDAAGSAVLW</sequence>
<name>A0ABQ4I2G7_9ACTN</name>
<gene>
    <name evidence="1" type="ORF">Van01_52790</name>
</gene>
<accession>A0ABQ4I2G7</accession>
<reference evidence="1 2" key="1">
    <citation type="submission" date="2021-01" db="EMBL/GenBank/DDBJ databases">
        <title>Whole genome shotgun sequence of Verrucosispora andamanensis NBRC 109075.</title>
        <authorList>
            <person name="Komaki H."/>
            <person name="Tamura T."/>
        </authorList>
    </citation>
    <scope>NUCLEOTIDE SEQUENCE [LARGE SCALE GENOMIC DNA]</scope>
    <source>
        <strain evidence="1 2">NBRC 109075</strain>
    </source>
</reference>
<protein>
    <submittedName>
        <fullName evidence="1">Uncharacterized protein</fullName>
    </submittedName>
</protein>